<keyword evidence="1" id="KW-0472">Membrane</keyword>
<reference evidence="3" key="1">
    <citation type="journal article" date="2020" name="Phytopathology">
        <title>Genome Sequence Resources of Colletotrichum truncatum, C. plurivorum, C. musicola, and C. sojae: Four Species Pathogenic to Soybean (Glycine max).</title>
        <authorList>
            <person name="Rogerio F."/>
            <person name="Boufleur T.R."/>
            <person name="Ciampi-Guillardi M."/>
            <person name="Sukno S.A."/>
            <person name="Thon M.R."/>
            <person name="Massola Junior N.S."/>
            <person name="Baroncelli R."/>
        </authorList>
    </citation>
    <scope>NUCLEOTIDE SEQUENCE</scope>
    <source>
        <strain evidence="3">LFN00145</strain>
    </source>
</reference>
<feature type="chain" id="PRO_5034047360" description="Peptidase A1 domain-containing protein" evidence="2">
    <location>
        <begin position="29"/>
        <end position="526"/>
    </location>
</feature>
<protein>
    <recommendedName>
        <fullName evidence="5">Peptidase A1 domain-containing protein</fullName>
    </recommendedName>
</protein>
<evidence type="ECO:0000256" key="2">
    <source>
        <dbReference type="SAM" id="SignalP"/>
    </source>
</evidence>
<evidence type="ECO:0008006" key="5">
    <source>
        <dbReference type="Google" id="ProtNLM"/>
    </source>
</evidence>
<keyword evidence="1" id="KW-0812">Transmembrane</keyword>
<evidence type="ECO:0000313" key="3">
    <source>
        <dbReference type="EMBL" id="KAF6815643.1"/>
    </source>
</evidence>
<keyword evidence="1" id="KW-1133">Transmembrane helix</keyword>
<name>A0A8H6N125_9PEZI</name>
<dbReference type="Gene3D" id="2.40.70.10">
    <property type="entry name" value="Acid Proteases"/>
    <property type="match status" value="1"/>
</dbReference>
<proteinExistence type="predicted"/>
<keyword evidence="4" id="KW-1185">Reference proteome</keyword>
<dbReference type="EMBL" id="WIGO01000352">
    <property type="protein sequence ID" value="KAF6815643.1"/>
    <property type="molecule type" value="Genomic_DNA"/>
</dbReference>
<accession>A0A8H6N125</accession>
<keyword evidence="2" id="KW-0732">Signal</keyword>
<evidence type="ECO:0000256" key="1">
    <source>
        <dbReference type="SAM" id="Phobius"/>
    </source>
</evidence>
<dbReference type="Proteomes" id="UP000654918">
    <property type="component" value="Unassembled WGS sequence"/>
</dbReference>
<dbReference type="InterPro" id="IPR021109">
    <property type="entry name" value="Peptidase_aspartic_dom_sf"/>
</dbReference>
<gene>
    <name evidence="3" type="ORF">CPLU01_14071</name>
</gene>
<comment type="caution">
    <text evidence="3">The sequence shown here is derived from an EMBL/GenBank/DDBJ whole genome shotgun (WGS) entry which is preliminary data.</text>
</comment>
<organism evidence="3 4">
    <name type="scientific">Colletotrichum plurivorum</name>
    <dbReference type="NCBI Taxonomy" id="2175906"/>
    <lineage>
        <taxon>Eukaryota</taxon>
        <taxon>Fungi</taxon>
        <taxon>Dikarya</taxon>
        <taxon>Ascomycota</taxon>
        <taxon>Pezizomycotina</taxon>
        <taxon>Sordariomycetes</taxon>
        <taxon>Hypocreomycetidae</taxon>
        <taxon>Glomerellales</taxon>
        <taxon>Glomerellaceae</taxon>
        <taxon>Colletotrichum</taxon>
        <taxon>Colletotrichum orchidearum species complex</taxon>
    </lineage>
</organism>
<sequence>MALRGWTFGGWRGLILLLLAYALTGARADCAPYPVALRAGNVSLSNGKVARGVEMAIGEPEQTFAFMPQFDRNGILLYSSETLNNGERSKDSFVSFRGGSYNAIDSTTQQSSTLDISLGDPAEPKVSSIADKIKLNTNITLDSMQMGIAASDWNTQGYKALMSFGLGTKSTLLRVLRSSDKIASRSWGFFWGFGFGMPSQLDGNFIFGGYDRAKVTGERYTAKLTLNDPQCETQLVVEISDLTLNFYNNTDVSIFPKGSPRPVMRTCIKPFVPVLMTLPLYPYFSNWLDVTQQHIGMMKGTTGYYYWNQMYKPEYEAYTGGLTISLSSGLNISISNEKLVVPNVYIDRETGDTVSNGTESVMLLTSLQSNTANHMPNLGSQFLAAAYLQVNQDAGQFSLWKANPTPKEDLVAVDAADAEVSEFCTAAPNATTSTNSLDKGTIAGIAVGAVAGVAIVVGLTVWLLKRKRSAVASKAPDQPAPAYDGKQDMMQQNTVPMVYEIGSSQQHTAPAVYEMGQESRPRSELA</sequence>
<feature type="signal peptide" evidence="2">
    <location>
        <begin position="1"/>
        <end position="28"/>
    </location>
</feature>
<dbReference type="SUPFAM" id="SSF50630">
    <property type="entry name" value="Acid proteases"/>
    <property type="match status" value="1"/>
</dbReference>
<dbReference type="AlphaFoldDB" id="A0A8H6N125"/>
<feature type="transmembrane region" description="Helical" evidence="1">
    <location>
        <begin position="442"/>
        <end position="464"/>
    </location>
</feature>
<evidence type="ECO:0000313" key="4">
    <source>
        <dbReference type="Proteomes" id="UP000654918"/>
    </source>
</evidence>